<dbReference type="PANTHER" id="PTHR12526">
    <property type="entry name" value="GLYCOSYLTRANSFERASE"/>
    <property type="match status" value="1"/>
</dbReference>
<reference evidence="4 5" key="1">
    <citation type="submission" date="2020-08" db="EMBL/GenBank/DDBJ databases">
        <title>Genome sequence of Sphingomonas rhizophila KACC 19189T.</title>
        <authorList>
            <person name="Hyun D.-W."/>
            <person name="Bae J.-W."/>
        </authorList>
    </citation>
    <scope>NUCLEOTIDE SEQUENCE [LARGE SCALE GENOMIC DNA]</scope>
    <source>
        <strain evidence="4 5">KACC 19189</strain>
    </source>
</reference>
<evidence type="ECO:0000313" key="4">
    <source>
        <dbReference type="EMBL" id="QNN65293.1"/>
    </source>
</evidence>
<name>A0A7G9SBR8_9SPHN</name>
<sequence>MDPLRRALSQGPPQDAHRHGRGGRLLPGAIKLAEDLGIADRILFTDRSSTVGYWVAKMDVFLLLSRYEGLPNVLIEAQYMGVRVVTTPAGGASECLINGTTGYVLECCEQPCLDNLVMRAHELANRAGDRSLFALDGAGRRFLDENFSIPQMLKSFVSCTASTCASEADQLQSQAA</sequence>
<evidence type="ECO:0000313" key="5">
    <source>
        <dbReference type="Proteomes" id="UP000515955"/>
    </source>
</evidence>
<feature type="region of interest" description="Disordered" evidence="3">
    <location>
        <begin position="1"/>
        <end position="23"/>
    </location>
</feature>
<keyword evidence="2 4" id="KW-0808">Transferase</keyword>
<evidence type="ECO:0000256" key="1">
    <source>
        <dbReference type="ARBA" id="ARBA00022676"/>
    </source>
</evidence>
<protein>
    <submittedName>
        <fullName evidence="4">Glycosyltransferase</fullName>
    </submittedName>
</protein>
<organism evidence="4 5">
    <name type="scientific">Sphingomonas rhizophila</name>
    <dbReference type="NCBI Taxonomy" id="2071607"/>
    <lineage>
        <taxon>Bacteria</taxon>
        <taxon>Pseudomonadati</taxon>
        <taxon>Pseudomonadota</taxon>
        <taxon>Alphaproteobacteria</taxon>
        <taxon>Sphingomonadales</taxon>
        <taxon>Sphingomonadaceae</taxon>
        <taxon>Sphingomonas</taxon>
    </lineage>
</organism>
<dbReference type="EMBL" id="CP060717">
    <property type="protein sequence ID" value="QNN65293.1"/>
    <property type="molecule type" value="Genomic_DNA"/>
</dbReference>
<dbReference type="GO" id="GO:0016757">
    <property type="term" value="F:glycosyltransferase activity"/>
    <property type="evidence" value="ECO:0007669"/>
    <property type="project" value="UniProtKB-KW"/>
</dbReference>
<dbReference type="PANTHER" id="PTHR12526:SF510">
    <property type="entry name" value="D-INOSITOL 3-PHOSPHATE GLYCOSYLTRANSFERASE"/>
    <property type="match status" value="1"/>
</dbReference>
<dbReference type="Pfam" id="PF13692">
    <property type="entry name" value="Glyco_trans_1_4"/>
    <property type="match status" value="1"/>
</dbReference>
<accession>A0A7G9SBR8</accession>
<dbReference type="Gene3D" id="3.40.50.2000">
    <property type="entry name" value="Glycogen Phosphorylase B"/>
    <property type="match status" value="1"/>
</dbReference>
<keyword evidence="1" id="KW-0328">Glycosyltransferase</keyword>
<dbReference type="KEGG" id="srhi:H9L12_01245"/>
<keyword evidence="5" id="KW-1185">Reference proteome</keyword>
<evidence type="ECO:0000256" key="3">
    <source>
        <dbReference type="SAM" id="MobiDB-lite"/>
    </source>
</evidence>
<evidence type="ECO:0000256" key="2">
    <source>
        <dbReference type="ARBA" id="ARBA00022679"/>
    </source>
</evidence>
<dbReference type="Proteomes" id="UP000515955">
    <property type="component" value="Chromosome"/>
</dbReference>
<gene>
    <name evidence="4" type="ORF">H9L12_01245</name>
</gene>
<dbReference type="AlphaFoldDB" id="A0A7G9SBR8"/>
<proteinExistence type="predicted"/>
<dbReference type="SUPFAM" id="SSF53756">
    <property type="entry name" value="UDP-Glycosyltransferase/glycogen phosphorylase"/>
    <property type="match status" value="1"/>
</dbReference>